<dbReference type="Proteomes" id="UP000238217">
    <property type="component" value="Unassembled WGS sequence"/>
</dbReference>
<dbReference type="GO" id="GO:0008153">
    <property type="term" value="P:4-aminobenzoate biosynthetic process"/>
    <property type="evidence" value="ECO:0007669"/>
    <property type="project" value="TreeGrafter"/>
</dbReference>
<dbReference type="OrthoDB" id="3518032at2"/>
<dbReference type="RefSeq" id="WP_106122496.1">
    <property type="nucleotide sequence ID" value="NZ_PVTY01000005.1"/>
</dbReference>
<dbReference type="GO" id="GO:0046820">
    <property type="term" value="F:4-amino-4-deoxychorismate synthase activity"/>
    <property type="evidence" value="ECO:0007669"/>
    <property type="project" value="TreeGrafter"/>
</dbReference>
<gene>
    <name evidence="3" type="ORF">BCL67_105157</name>
</gene>
<dbReference type="Pfam" id="PF00425">
    <property type="entry name" value="Chorismate_bind"/>
    <property type="match status" value="1"/>
</dbReference>
<evidence type="ECO:0000313" key="3">
    <source>
        <dbReference type="EMBL" id="PRZ17611.1"/>
    </source>
</evidence>
<feature type="region of interest" description="Disordered" evidence="1">
    <location>
        <begin position="224"/>
        <end position="250"/>
    </location>
</feature>
<organism evidence="3 4">
    <name type="scientific">Nesterenkonia sandarakina</name>
    <dbReference type="NCBI Taxonomy" id="272918"/>
    <lineage>
        <taxon>Bacteria</taxon>
        <taxon>Bacillati</taxon>
        <taxon>Actinomycetota</taxon>
        <taxon>Actinomycetes</taxon>
        <taxon>Micrococcales</taxon>
        <taxon>Micrococcaceae</taxon>
        <taxon>Nesterenkonia</taxon>
    </lineage>
</organism>
<feature type="compositionally biased region" description="Low complexity" evidence="1">
    <location>
        <begin position="230"/>
        <end position="249"/>
    </location>
</feature>
<dbReference type="InterPro" id="IPR005801">
    <property type="entry name" value="ADC_synthase"/>
</dbReference>
<dbReference type="InterPro" id="IPR015890">
    <property type="entry name" value="Chorismate_C"/>
</dbReference>
<sequence>MRTASTGRLLALDELFADHLRSPGEQRRDTEDLAAQLFTVLGDQLAGVPAALLESSDHARTDQPARSAQSILAFSFGVQAATVTHLKGWTSVTTPAGTTERRLPFFSWLAENWTRPADQNSGEHGTEQPPRDTPRFALGWVGWLGYELKREAGAADPDGAADLADTPAKPSGLPAQEAGLFRATHAVVIHHHTGELELQCLDPAAEADWEQQVICALGRVVPEGTPERQPGAAGATGTAGGAATDTPAPRDASVLRDVVLRDARSAYLAAIEEAKREITAGNSYEICLTTAVTGTLAPGHARGVELFAVLRARNRAPFTAYLSIGETEILSTSPERFLSVSAGGTVRSEPIKGTRPRGATAAADRALIEDLRTHPKDRAENVMIADLTRNDLSIHAVPGSLRTERLCAVETYPSVHQLVSTVSARIPDEVPRARVVADAFPPGSMTGAPKISTMDILERLETGARGPYSGVAGYFSLNGAADLAVLIRTAVLSGGSDARRFHLGLGGAITADSDPAEEWEEIRTKSRGVLEALGAQFPDAADDASR</sequence>
<dbReference type="PANTHER" id="PTHR11236">
    <property type="entry name" value="AMINOBENZOATE/ANTHRANILATE SYNTHASE"/>
    <property type="match status" value="1"/>
</dbReference>
<dbReference type="GO" id="GO:0005737">
    <property type="term" value="C:cytoplasm"/>
    <property type="evidence" value="ECO:0007669"/>
    <property type="project" value="TreeGrafter"/>
</dbReference>
<dbReference type="InterPro" id="IPR019999">
    <property type="entry name" value="Anth_synth_I-like"/>
</dbReference>
<dbReference type="AlphaFoldDB" id="A0A2T0YQC6"/>
<dbReference type="Gene3D" id="3.60.120.10">
    <property type="entry name" value="Anthranilate synthase"/>
    <property type="match status" value="1"/>
</dbReference>
<reference evidence="3 4" key="1">
    <citation type="submission" date="2018-03" db="EMBL/GenBank/DDBJ databases">
        <title>Comparative analysis of microorganisms from saline springs in Andes Mountain Range, Colombia.</title>
        <authorList>
            <person name="Rubin E."/>
        </authorList>
    </citation>
    <scope>NUCLEOTIDE SEQUENCE [LARGE SCALE GENOMIC DNA]</scope>
    <source>
        <strain evidence="3 4">CG 35</strain>
    </source>
</reference>
<comment type="caution">
    <text evidence="3">The sequence shown here is derived from an EMBL/GenBank/DDBJ whole genome shotgun (WGS) entry which is preliminary data.</text>
</comment>
<dbReference type="PANTHER" id="PTHR11236:SF18">
    <property type="entry name" value="AMINODEOXYCHORISMATE SYNTHASE"/>
    <property type="match status" value="1"/>
</dbReference>
<evidence type="ECO:0000256" key="1">
    <source>
        <dbReference type="SAM" id="MobiDB-lite"/>
    </source>
</evidence>
<feature type="domain" description="Chorismate-utilising enzyme C-terminal" evidence="2">
    <location>
        <begin position="265"/>
        <end position="525"/>
    </location>
</feature>
<keyword evidence="4" id="KW-1185">Reference proteome</keyword>
<evidence type="ECO:0000313" key="4">
    <source>
        <dbReference type="Proteomes" id="UP000238217"/>
    </source>
</evidence>
<dbReference type="EMBL" id="PVTY01000005">
    <property type="protein sequence ID" value="PRZ17611.1"/>
    <property type="molecule type" value="Genomic_DNA"/>
</dbReference>
<name>A0A2T0YQC6_9MICC</name>
<protein>
    <submittedName>
        <fullName evidence="3">Anthranilate synthase component 1/para-aminobenzoate synthetase</fullName>
    </submittedName>
</protein>
<dbReference type="PRINTS" id="PR00095">
    <property type="entry name" value="ANTSNTHASEI"/>
</dbReference>
<dbReference type="SUPFAM" id="SSF56322">
    <property type="entry name" value="ADC synthase"/>
    <property type="match status" value="1"/>
</dbReference>
<accession>A0A2T0YQC6</accession>
<dbReference type="GO" id="GO:0000162">
    <property type="term" value="P:L-tryptophan biosynthetic process"/>
    <property type="evidence" value="ECO:0007669"/>
    <property type="project" value="TreeGrafter"/>
</dbReference>
<evidence type="ECO:0000259" key="2">
    <source>
        <dbReference type="Pfam" id="PF00425"/>
    </source>
</evidence>
<proteinExistence type="predicted"/>